<evidence type="ECO:0000313" key="1">
    <source>
        <dbReference type="EMBL" id="TRW46235.1"/>
    </source>
</evidence>
<protein>
    <submittedName>
        <fullName evidence="1">DNA polymerase Y family protein</fullName>
    </submittedName>
</protein>
<organism evidence="1 2">
    <name type="scientific">Georgenia yuyongxinii</name>
    <dbReference type="NCBI Taxonomy" id="2589797"/>
    <lineage>
        <taxon>Bacteria</taxon>
        <taxon>Bacillati</taxon>
        <taxon>Actinomycetota</taxon>
        <taxon>Actinomycetes</taxon>
        <taxon>Micrococcales</taxon>
        <taxon>Bogoriellaceae</taxon>
        <taxon>Georgenia</taxon>
    </lineage>
</organism>
<name>A0A552WU75_9MICO</name>
<gene>
    <name evidence="1" type="ORF">FJ693_06530</name>
</gene>
<evidence type="ECO:0000313" key="2">
    <source>
        <dbReference type="Proteomes" id="UP000318693"/>
    </source>
</evidence>
<reference evidence="1 2" key="1">
    <citation type="submission" date="2019-07" db="EMBL/GenBank/DDBJ databases">
        <title>Georgenia wutianyii sp. nov. and Georgenia *** sp. nov. isolated from plateau pika (Ochotona curzoniae) in the Qinghai-Tibet plateau of China.</title>
        <authorList>
            <person name="Tian Z."/>
        </authorList>
    </citation>
    <scope>NUCLEOTIDE SEQUENCE [LARGE SCALE GENOMIC DNA]</scope>
    <source>
        <strain evidence="1 2">Z446</strain>
    </source>
</reference>
<dbReference type="Proteomes" id="UP000318693">
    <property type="component" value="Unassembled WGS sequence"/>
</dbReference>
<dbReference type="AlphaFoldDB" id="A0A552WU75"/>
<dbReference type="EMBL" id="VJXR01000012">
    <property type="protein sequence ID" value="TRW46235.1"/>
    <property type="molecule type" value="Genomic_DNA"/>
</dbReference>
<proteinExistence type="predicted"/>
<accession>A0A552WU75</accession>
<feature type="non-terminal residue" evidence="1">
    <location>
        <position position="1"/>
    </location>
</feature>
<sequence length="70" mass="7449">APPAAAGPAPAPVAAGEYPLRAWAGPWPVTERWWSAEGRRRAYVQVVPDGAPALLLAVERGAWQVEGVYD</sequence>
<keyword evidence="2" id="KW-1185">Reference proteome</keyword>
<comment type="caution">
    <text evidence="1">The sequence shown here is derived from an EMBL/GenBank/DDBJ whole genome shotgun (WGS) entry which is preliminary data.</text>
</comment>